<proteinExistence type="predicted"/>
<sequence length="52" mass="6125">MVDEANGVVWFNEGRVIAVTVMRVCRGSNRYIRTVQGRIYAQYEIPLRRPKR</sequence>
<gene>
    <name evidence="1" type="ORF">PISMIDRAFT_680698</name>
</gene>
<reference evidence="2" key="2">
    <citation type="submission" date="2015-01" db="EMBL/GenBank/DDBJ databases">
        <title>Evolutionary Origins and Diversification of the Mycorrhizal Mutualists.</title>
        <authorList>
            <consortium name="DOE Joint Genome Institute"/>
            <consortium name="Mycorrhizal Genomics Consortium"/>
            <person name="Kohler A."/>
            <person name="Kuo A."/>
            <person name="Nagy L.G."/>
            <person name="Floudas D."/>
            <person name="Copeland A."/>
            <person name="Barry K.W."/>
            <person name="Cichocki N."/>
            <person name="Veneault-Fourrey C."/>
            <person name="LaButti K."/>
            <person name="Lindquist E.A."/>
            <person name="Lipzen A."/>
            <person name="Lundell T."/>
            <person name="Morin E."/>
            <person name="Murat C."/>
            <person name="Riley R."/>
            <person name="Ohm R."/>
            <person name="Sun H."/>
            <person name="Tunlid A."/>
            <person name="Henrissat B."/>
            <person name="Grigoriev I.V."/>
            <person name="Hibbett D.S."/>
            <person name="Martin F."/>
        </authorList>
    </citation>
    <scope>NUCLEOTIDE SEQUENCE [LARGE SCALE GENOMIC DNA]</scope>
    <source>
        <strain evidence="2">441</strain>
    </source>
</reference>
<accession>A0A0C9YYX9</accession>
<reference evidence="1 2" key="1">
    <citation type="submission" date="2014-04" db="EMBL/GenBank/DDBJ databases">
        <authorList>
            <consortium name="DOE Joint Genome Institute"/>
            <person name="Kuo A."/>
            <person name="Kohler A."/>
            <person name="Costa M.D."/>
            <person name="Nagy L.G."/>
            <person name="Floudas D."/>
            <person name="Copeland A."/>
            <person name="Barry K.W."/>
            <person name="Cichocki N."/>
            <person name="Veneault-Fourrey C."/>
            <person name="LaButti K."/>
            <person name="Lindquist E.A."/>
            <person name="Lipzen A."/>
            <person name="Lundell T."/>
            <person name="Morin E."/>
            <person name="Murat C."/>
            <person name="Sun H."/>
            <person name="Tunlid A."/>
            <person name="Henrissat B."/>
            <person name="Grigoriev I.V."/>
            <person name="Hibbett D.S."/>
            <person name="Martin F."/>
            <person name="Nordberg H.P."/>
            <person name="Cantor M.N."/>
            <person name="Hua S.X."/>
        </authorList>
    </citation>
    <scope>NUCLEOTIDE SEQUENCE [LARGE SCALE GENOMIC DNA]</scope>
    <source>
        <strain evidence="1 2">441</strain>
    </source>
</reference>
<organism evidence="1 2">
    <name type="scientific">Pisolithus microcarpus 441</name>
    <dbReference type="NCBI Taxonomy" id="765257"/>
    <lineage>
        <taxon>Eukaryota</taxon>
        <taxon>Fungi</taxon>
        <taxon>Dikarya</taxon>
        <taxon>Basidiomycota</taxon>
        <taxon>Agaricomycotina</taxon>
        <taxon>Agaricomycetes</taxon>
        <taxon>Agaricomycetidae</taxon>
        <taxon>Boletales</taxon>
        <taxon>Sclerodermatineae</taxon>
        <taxon>Pisolithaceae</taxon>
        <taxon>Pisolithus</taxon>
    </lineage>
</organism>
<dbReference type="Proteomes" id="UP000054018">
    <property type="component" value="Unassembled WGS sequence"/>
</dbReference>
<dbReference type="HOGENOM" id="CLU_3088163_0_0_1"/>
<protein>
    <submittedName>
        <fullName evidence="1">Uncharacterized protein</fullName>
    </submittedName>
</protein>
<keyword evidence="2" id="KW-1185">Reference proteome</keyword>
<dbReference type="AlphaFoldDB" id="A0A0C9YYX9"/>
<evidence type="ECO:0000313" key="1">
    <source>
        <dbReference type="EMBL" id="KIK21956.1"/>
    </source>
</evidence>
<dbReference type="EMBL" id="KN833744">
    <property type="protein sequence ID" value="KIK21956.1"/>
    <property type="molecule type" value="Genomic_DNA"/>
</dbReference>
<evidence type="ECO:0000313" key="2">
    <source>
        <dbReference type="Proteomes" id="UP000054018"/>
    </source>
</evidence>
<name>A0A0C9YYX9_9AGAM</name>